<dbReference type="PANTHER" id="PTHR37544">
    <property type="entry name" value="SPRAY-RELATED"/>
    <property type="match status" value="1"/>
</dbReference>
<feature type="transmembrane region" description="Helical" evidence="2">
    <location>
        <begin position="97"/>
        <end position="122"/>
    </location>
</feature>
<dbReference type="Proteomes" id="UP001203297">
    <property type="component" value="Unassembled WGS sequence"/>
</dbReference>
<dbReference type="EMBL" id="WTXG01000017">
    <property type="protein sequence ID" value="KAI0300667.1"/>
    <property type="molecule type" value="Genomic_DNA"/>
</dbReference>
<evidence type="ECO:0000313" key="3">
    <source>
        <dbReference type="EMBL" id="KAI0300667.1"/>
    </source>
</evidence>
<accession>A0AAD4M5S6</accession>
<evidence type="ECO:0000256" key="2">
    <source>
        <dbReference type="SAM" id="Phobius"/>
    </source>
</evidence>
<feature type="transmembrane region" description="Helical" evidence="2">
    <location>
        <begin position="56"/>
        <end position="77"/>
    </location>
</feature>
<evidence type="ECO:0008006" key="5">
    <source>
        <dbReference type="Google" id="ProtNLM"/>
    </source>
</evidence>
<keyword evidence="4" id="KW-1185">Reference proteome</keyword>
<protein>
    <recommendedName>
        <fullName evidence="5">Transmembrane protein</fullName>
    </recommendedName>
</protein>
<feature type="transmembrane region" description="Helical" evidence="2">
    <location>
        <begin position="515"/>
        <end position="537"/>
    </location>
</feature>
<keyword evidence="2" id="KW-0812">Transmembrane</keyword>
<dbReference type="InterPro" id="IPR021840">
    <property type="entry name" value="DUF3433"/>
</dbReference>
<organism evidence="3 4">
    <name type="scientific">Multifurca ochricompacta</name>
    <dbReference type="NCBI Taxonomy" id="376703"/>
    <lineage>
        <taxon>Eukaryota</taxon>
        <taxon>Fungi</taxon>
        <taxon>Dikarya</taxon>
        <taxon>Basidiomycota</taxon>
        <taxon>Agaricomycotina</taxon>
        <taxon>Agaricomycetes</taxon>
        <taxon>Russulales</taxon>
        <taxon>Russulaceae</taxon>
        <taxon>Multifurca</taxon>
    </lineage>
</organism>
<keyword evidence="2" id="KW-1133">Transmembrane helix</keyword>
<reference evidence="3" key="1">
    <citation type="journal article" date="2022" name="New Phytol.">
        <title>Evolutionary transition to the ectomycorrhizal habit in the genomes of a hyperdiverse lineage of mushroom-forming fungi.</title>
        <authorList>
            <person name="Looney B."/>
            <person name="Miyauchi S."/>
            <person name="Morin E."/>
            <person name="Drula E."/>
            <person name="Courty P.E."/>
            <person name="Kohler A."/>
            <person name="Kuo A."/>
            <person name="LaButti K."/>
            <person name="Pangilinan J."/>
            <person name="Lipzen A."/>
            <person name="Riley R."/>
            <person name="Andreopoulos W."/>
            <person name="He G."/>
            <person name="Johnson J."/>
            <person name="Nolan M."/>
            <person name="Tritt A."/>
            <person name="Barry K.W."/>
            <person name="Grigoriev I.V."/>
            <person name="Nagy L.G."/>
            <person name="Hibbett D."/>
            <person name="Henrissat B."/>
            <person name="Matheny P.B."/>
            <person name="Labbe J."/>
            <person name="Martin F.M."/>
        </authorList>
    </citation>
    <scope>NUCLEOTIDE SEQUENCE</scope>
    <source>
        <strain evidence="3">BPL690</strain>
    </source>
</reference>
<gene>
    <name evidence="3" type="ORF">B0F90DRAFT_1629338</name>
</gene>
<proteinExistence type="predicted"/>
<dbReference type="Pfam" id="PF11915">
    <property type="entry name" value="DUF3433"/>
    <property type="match status" value="1"/>
</dbReference>
<evidence type="ECO:0000256" key="1">
    <source>
        <dbReference type="SAM" id="MobiDB-lite"/>
    </source>
</evidence>
<sequence length="644" mass="70441">MKSPPPVDDTRSPKLNSPGFIDLDTTRPAHLSFRSSVGLIPTPGTVSKRHPTYEPIVLRFWVVTLGCALLGAIGIGLEVARKISDNNDGFHVPEKNVFSFASTQFLTSFFPSLIFVPLAYMVHGFDWAIRMWNPYLILSRGQASADETLLVDYPTNYHIQRTEVQTSVCYRVYIHDHGCTAIPTPSGVHLFRSTAAEHPASTAQSIKDIGLSPDIGDLTAFAASAGFACLLMNSIVFNGLGDPSFVLNGWAIAEFKFPTDSYLNGTMAINTTGIRTDTNCAIPNQVSVNSPSANVTTVSATSVDGCSLELSFNPNDADQQYGVSAVPNCGVNSTDVAFQPVFFWFWQQNPRRSAGVFCQPHIQLFDVTARAFLNNGSLTNVSIIDNYPNANNVSGPPLNDIPYNGHVQLTFLHTPLRSETRLCRVVFGNSSNINIQSRANAIRSGIPNSIFRQAEQSPGGLDSVFQDQKAFVSYTTQIYTRHLSLATKSNYFVPTNNTVDAVLTQLVPRLYVEPLAAHLLAVLCMLAAAIVFGLHFWHFRERRDIYLAHPPGSIGSAVALTSHSGFGDLLMPYDNVATFSRALAPFRFSLDRRTGAIVVDDTAVAYGGEIPTQVARDETMMTLIGKGQRHRQEDSYEGETPRAT</sequence>
<name>A0AAD4M5S6_9AGAM</name>
<keyword evidence="2" id="KW-0472">Membrane</keyword>
<evidence type="ECO:0000313" key="4">
    <source>
        <dbReference type="Proteomes" id="UP001203297"/>
    </source>
</evidence>
<feature type="region of interest" description="Disordered" evidence="1">
    <location>
        <begin position="625"/>
        <end position="644"/>
    </location>
</feature>
<dbReference type="PANTHER" id="PTHR37544:SF3">
    <property type="entry name" value="SPRAY"/>
    <property type="match status" value="1"/>
</dbReference>
<comment type="caution">
    <text evidence="3">The sequence shown here is derived from an EMBL/GenBank/DDBJ whole genome shotgun (WGS) entry which is preliminary data.</text>
</comment>
<dbReference type="AlphaFoldDB" id="A0AAD4M5S6"/>